<proteinExistence type="predicted"/>
<evidence type="ECO:0000259" key="3">
    <source>
        <dbReference type="Pfam" id="PF00501"/>
    </source>
</evidence>
<dbReference type="GO" id="GO:0005524">
    <property type="term" value="F:ATP binding"/>
    <property type="evidence" value="ECO:0007669"/>
    <property type="project" value="InterPro"/>
</dbReference>
<dbReference type="Gene3D" id="3.40.50.12780">
    <property type="entry name" value="N-terminal domain of ligase-like"/>
    <property type="match status" value="1"/>
</dbReference>
<dbReference type="SUPFAM" id="SSF56801">
    <property type="entry name" value="Acetyl-CoA synthetase-like"/>
    <property type="match status" value="1"/>
</dbReference>
<evidence type="ECO:0000259" key="5">
    <source>
        <dbReference type="Pfam" id="PF13193"/>
    </source>
</evidence>
<dbReference type="OrthoDB" id="9803968at2"/>
<feature type="domain" description="AMP-binding enzyme C-terminal" evidence="5">
    <location>
        <begin position="820"/>
        <end position="898"/>
    </location>
</feature>
<comment type="caution">
    <text evidence="6">The sequence shown here is derived from an EMBL/GenBank/DDBJ whole genome shotgun (WGS) entry which is preliminary data.</text>
</comment>
<keyword evidence="7" id="KW-1185">Reference proteome</keyword>
<dbReference type="Gene3D" id="3.30.300.30">
    <property type="match status" value="1"/>
</dbReference>
<dbReference type="InterPro" id="IPR002938">
    <property type="entry name" value="FAD-bd"/>
</dbReference>
<sequence>MAQLKRMAIVGGGPAGLYAAILMRRKMPQVQVTVYEQNPKGATFGFGVVFSDQALDFLRASDPEMHALIVPHMERWQNMTLNHPEDRVILDGVGFTALGRLELIEILRAHAEGLGIDIRFDTTITDLSALEADVVLGADGLNSLVRRSFKADFAPEIEHFNCHFAWFGATRPFDTLTQSFIRTPKGPMNAHHYRFAPDRSTFIVECEHETFERYGFGQMDEKASAALCQELFAEVLDGAELITNKSVWRQFPRLWCRRWVHDRYVIVGDAAHTAHFSIGSGTRLAFEDVIALVEALAGTDDWREGLARFEATRLPIARKIVDAANTSAGWYEDFGARMEKAPLDFAFDYITRSGRVDMDRLRKLAPGFAARYEAEKRAHPDAITDPVGEGTPGALEIGFDKAAHPNCSDILWQNLTRNPDKPAVTGPAGTLTYRALIAEAARWGNAFTKAGLQRGARIPFFLDDTPAYPAAFFGAVRAGFVPVLLNTQTPDETLNYFLKDTGARIALCEASLAAHFGPEVLAGTDVARVITVNGAAEGFEGAEAFLQGQPTTLEAADTAPDDMAFWMYSSGSTGRPKGIVHLHHDMAYSDLSFGRHVLRLTPDDLCFSVPKIFFAYGFGNAFTFPFSVGATTVLMPGQPRAEAVIDTIERFRPTVFFGLPTLFTAIARSPRAEGADFSSLRQSMSAAEILSEDVYKSWVRLAGHGPTEGLGSTEMLHVYLSNRLDDHRLGAAGARVPGYEIRLLTPEGEPARPGEEGVMQVRGHSSAPSYWNRPDKTRDTMRGDWIYTGDRFVERDGYYYFQGRADELIKVSGQWVWPGEVEKCLAEHPDIHECAVLAHALEDKRMALRAFVHLRSGARPGPAMDDSIRAFVKERLQPFKYPRLIEYCDGLPKTGTGKIDRQTLAAR</sequence>
<dbReference type="PANTHER" id="PTHR43352">
    <property type="entry name" value="ACETYL-COA SYNTHETASE"/>
    <property type="match status" value="1"/>
</dbReference>
<dbReference type="RefSeq" id="WP_107751856.1">
    <property type="nucleotide sequence ID" value="NZ_QBKF01000005.1"/>
</dbReference>
<dbReference type="InterPro" id="IPR042099">
    <property type="entry name" value="ANL_N_sf"/>
</dbReference>
<dbReference type="GO" id="GO:0016405">
    <property type="term" value="F:CoA-ligase activity"/>
    <property type="evidence" value="ECO:0007669"/>
    <property type="project" value="InterPro"/>
</dbReference>
<dbReference type="NCBIfam" id="TIGR02262">
    <property type="entry name" value="benz_CoA_lig"/>
    <property type="match status" value="1"/>
</dbReference>
<dbReference type="InterPro" id="IPR036188">
    <property type="entry name" value="FAD/NAD-bd_sf"/>
</dbReference>
<dbReference type="Pfam" id="PF01494">
    <property type="entry name" value="FAD_binding_3"/>
    <property type="match status" value="1"/>
</dbReference>
<dbReference type="GO" id="GO:0044550">
    <property type="term" value="P:secondary metabolite biosynthetic process"/>
    <property type="evidence" value="ECO:0007669"/>
    <property type="project" value="TreeGrafter"/>
</dbReference>
<dbReference type="InterPro" id="IPR025110">
    <property type="entry name" value="AMP-bd_C"/>
</dbReference>
<dbReference type="InterPro" id="IPR045851">
    <property type="entry name" value="AMP-bd_C_sf"/>
</dbReference>
<dbReference type="AlphaFoldDB" id="A0A2T7UMU7"/>
<dbReference type="InterPro" id="IPR011957">
    <property type="entry name" value="Benz_CoA_lig"/>
</dbReference>
<organism evidence="6 7">
    <name type="scientific">Pararhodobacter aggregans</name>
    <dbReference type="NCBI Taxonomy" id="404875"/>
    <lineage>
        <taxon>Bacteria</taxon>
        <taxon>Pseudomonadati</taxon>
        <taxon>Pseudomonadota</taxon>
        <taxon>Alphaproteobacteria</taxon>
        <taxon>Rhodobacterales</taxon>
        <taxon>Paracoccaceae</taxon>
        <taxon>Pararhodobacter</taxon>
    </lineage>
</organism>
<dbReference type="SUPFAM" id="SSF51905">
    <property type="entry name" value="FAD/NAD(P)-binding domain"/>
    <property type="match status" value="1"/>
</dbReference>
<evidence type="ECO:0000259" key="4">
    <source>
        <dbReference type="Pfam" id="PF01494"/>
    </source>
</evidence>
<evidence type="ECO:0000256" key="1">
    <source>
        <dbReference type="ARBA" id="ARBA00022598"/>
    </source>
</evidence>
<dbReference type="EMBL" id="QDDR01000010">
    <property type="protein sequence ID" value="PVE46030.1"/>
    <property type="molecule type" value="Genomic_DNA"/>
</dbReference>
<evidence type="ECO:0000313" key="7">
    <source>
        <dbReference type="Proteomes" id="UP000244810"/>
    </source>
</evidence>
<reference evidence="6 7" key="1">
    <citation type="journal article" date="2011" name="Syst. Appl. Microbiol.">
        <title>Defluviimonas denitrificans gen. nov., sp. nov., and Pararhodobacter aggregans gen. nov., sp. nov., non-phototrophic Rhodobacteraceae from the biofilter of a marine aquaculture.</title>
        <authorList>
            <person name="Foesel B.U."/>
            <person name="Drake H.L."/>
            <person name="Schramm A."/>
        </authorList>
    </citation>
    <scope>NUCLEOTIDE SEQUENCE [LARGE SCALE GENOMIC DNA]</scope>
    <source>
        <strain evidence="6 7">D1-19</strain>
    </source>
</reference>
<dbReference type="GO" id="GO:0071949">
    <property type="term" value="F:FAD binding"/>
    <property type="evidence" value="ECO:0007669"/>
    <property type="project" value="InterPro"/>
</dbReference>
<gene>
    <name evidence="6" type="ORF">DDE23_17695</name>
</gene>
<evidence type="ECO:0000256" key="2">
    <source>
        <dbReference type="SAM" id="MobiDB-lite"/>
    </source>
</evidence>
<dbReference type="GO" id="GO:0016878">
    <property type="term" value="F:acid-thiol ligase activity"/>
    <property type="evidence" value="ECO:0007669"/>
    <property type="project" value="TreeGrafter"/>
</dbReference>
<dbReference type="Gene3D" id="3.30.9.20">
    <property type="match status" value="1"/>
</dbReference>
<dbReference type="Pfam" id="PF13193">
    <property type="entry name" value="AMP-binding_C"/>
    <property type="match status" value="1"/>
</dbReference>
<name>A0A2T7UMU7_9RHOB</name>
<accession>A0A2T7UMU7</accession>
<feature type="domain" description="FAD-binding" evidence="4">
    <location>
        <begin position="8"/>
        <end position="323"/>
    </location>
</feature>
<dbReference type="PANTHER" id="PTHR43352:SF1">
    <property type="entry name" value="ANTHRANILATE--COA LIGASE"/>
    <property type="match status" value="1"/>
</dbReference>
<feature type="domain" description="AMP-dependent synthetase/ligase" evidence="3">
    <location>
        <begin position="412"/>
        <end position="771"/>
    </location>
</feature>
<dbReference type="Proteomes" id="UP000244810">
    <property type="component" value="Unassembled WGS sequence"/>
</dbReference>
<evidence type="ECO:0000313" key="6">
    <source>
        <dbReference type="EMBL" id="PVE46030.1"/>
    </source>
</evidence>
<protein>
    <submittedName>
        <fullName evidence="6">Benzoate-CoA ligase family protein</fullName>
    </submittedName>
</protein>
<dbReference type="PRINTS" id="PR00420">
    <property type="entry name" value="RNGMNOXGNASE"/>
</dbReference>
<feature type="region of interest" description="Disordered" evidence="2">
    <location>
        <begin position="746"/>
        <end position="774"/>
    </location>
</feature>
<keyword evidence="1 6" id="KW-0436">Ligase</keyword>
<dbReference type="Pfam" id="PF00501">
    <property type="entry name" value="AMP-binding"/>
    <property type="match status" value="1"/>
</dbReference>
<dbReference type="Gene3D" id="3.50.50.60">
    <property type="entry name" value="FAD/NAD(P)-binding domain"/>
    <property type="match status" value="1"/>
</dbReference>
<dbReference type="InterPro" id="IPR000873">
    <property type="entry name" value="AMP-dep_synth/lig_dom"/>
</dbReference>